<reference evidence="5" key="1">
    <citation type="submission" date="2020-04" db="EMBL/GenBank/DDBJ databases">
        <title>Description of Shewanella salipaludis sp. nov., isolated from a salt marsh.</title>
        <authorList>
            <person name="Park S."/>
            <person name="Yoon J.-H."/>
        </authorList>
    </citation>
    <scope>NUCLEOTIDE SEQUENCE</scope>
    <source>
        <strain evidence="5">SHSM-M6</strain>
    </source>
</reference>
<name>A0A972FRE2_9GAMM</name>
<feature type="signal peptide" evidence="3">
    <location>
        <begin position="1"/>
        <end position="26"/>
    </location>
</feature>
<dbReference type="InterPro" id="IPR036761">
    <property type="entry name" value="TTHA0802/YceI-like_sf"/>
</dbReference>
<dbReference type="SUPFAM" id="SSF101874">
    <property type="entry name" value="YceI-like"/>
    <property type="match status" value="1"/>
</dbReference>
<evidence type="ECO:0000256" key="2">
    <source>
        <dbReference type="ARBA" id="ARBA00022764"/>
    </source>
</evidence>
<dbReference type="InterPro" id="IPR023480">
    <property type="entry name" value="UPF0312/YceI"/>
</dbReference>
<dbReference type="Pfam" id="PF04264">
    <property type="entry name" value="YceI"/>
    <property type="match status" value="1"/>
</dbReference>
<dbReference type="AlphaFoldDB" id="A0A972FRE2"/>
<evidence type="ECO:0000256" key="1">
    <source>
        <dbReference type="ARBA" id="ARBA00022729"/>
    </source>
</evidence>
<dbReference type="SMART" id="SM00867">
    <property type="entry name" value="YceI"/>
    <property type="match status" value="1"/>
</dbReference>
<evidence type="ECO:0000313" key="6">
    <source>
        <dbReference type="Proteomes" id="UP000737113"/>
    </source>
</evidence>
<comment type="similarity">
    <text evidence="3">Belongs to the UPF0312 family. Type 1 subfamily.</text>
</comment>
<dbReference type="Gene3D" id="2.40.128.110">
    <property type="entry name" value="Lipid/polyisoprenoid-binding, YceI-like"/>
    <property type="match status" value="1"/>
</dbReference>
<feature type="chain" id="PRO_5038184604" description="UPF0312 protein HC757_05995" evidence="3">
    <location>
        <begin position="27"/>
        <end position="195"/>
    </location>
</feature>
<organism evidence="5 6">
    <name type="scientific">Shewanella salipaludis</name>
    <dbReference type="NCBI Taxonomy" id="2723052"/>
    <lineage>
        <taxon>Bacteria</taxon>
        <taxon>Pseudomonadati</taxon>
        <taxon>Pseudomonadota</taxon>
        <taxon>Gammaproteobacteria</taxon>
        <taxon>Alteromonadales</taxon>
        <taxon>Shewanellaceae</taxon>
        <taxon>Shewanella</taxon>
    </lineage>
</organism>
<accession>A0A972FRE2</accession>
<proteinExistence type="inferred from homology"/>
<dbReference type="PANTHER" id="PTHR34406:SF1">
    <property type="entry name" value="PROTEIN YCEI"/>
    <property type="match status" value="1"/>
</dbReference>
<protein>
    <recommendedName>
        <fullName evidence="3">UPF0312 protein HC757_05995</fullName>
    </recommendedName>
</protein>
<keyword evidence="2 3" id="KW-0574">Periplasm</keyword>
<dbReference type="Proteomes" id="UP000737113">
    <property type="component" value="Unassembled WGS sequence"/>
</dbReference>
<evidence type="ECO:0000313" key="5">
    <source>
        <dbReference type="EMBL" id="NMH64720.1"/>
    </source>
</evidence>
<dbReference type="NCBIfam" id="NF002994">
    <property type="entry name" value="PRK03757.1"/>
    <property type="match status" value="1"/>
</dbReference>
<dbReference type="HAMAP" id="MF_00780">
    <property type="entry name" value="UPF0312"/>
    <property type="match status" value="1"/>
</dbReference>
<comment type="caution">
    <text evidence="5">The sequence shown here is derived from an EMBL/GenBank/DDBJ whole genome shotgun (WGS) entry which is preliminary data.</text>
</comment>
<dbReference type="EMBL" id="JAAXYH010000003">
    <property type="protein sequence ID" value="NMH64720.1"/>
    <property type="molecule type" value="Genomic_DNA"/>
</dbReference>
<keyword evidence="6" id="KW-1185">Reference proteome</keyword>
<evidence type="ECO:0000259" key="4">
    <source>
        <dbReference type="SMART" id="SM00867"/>
    </source>
</evidence>
<dbReference type="GO" id="GO:0042597">
    <property type="term" value="C:periplasmic space"/>
    <property type="evidence" value="ECO:0007669"/>
    <property type="project" value="UniProtKB-SubCell"/>
</dbReference>
<comment type="subcellular location">
    <subcellularLocation>
        <location evidence="3">Periplasm</location>
    </subcellularLocation>
</comment>
<dbReference type="RefSeq" id="WP_169563412.1">
    <property type="nucleotide sequence ID" value="NZ_JAAXYH010000003.1"/>
</dbReference>
<keyword evidence="1 3" id="KW-0732">Signal</keyword>
<feature type="domain" description="Lipid/polyisoprenoid-binding YceI-like" evidence="4">
    <location>
        <begin position="28"/>
        <end position="193"/>
    </location>
</feature>
<gene>
    <name evidence="5" type="ORF">HC757_05995</name>
</gene>
<evidence type="ECO:0000256" key="3">
    <source>
        <dbReference type="HAMAP-Rule" id="MF_00780"/>
    </source>
</evidence>
<dbReference type="PANTHER" id="PTHR34406">
    <property type="entry name" value="PROTEIN YCEI"/>
    <property type="match status" value="1"/>
</dbReference>
<sequence length="195" mass="20771" precursor="true">MKNNLLKTLMATSFLAAAAAPLTASAADYVIDTQGAHASIEFRVSHLGYSFVVGRFNDFSGNFNFDAAKPAQSKVNVTINTLSLDSNHAERDKHLRSPDFLNTAKFATATFASTSVTDKGEGDMLIEGELTLNGVTKPLTIKAHAVGEGQDPWGGYRAGFVGTSEFALKDYGINFDLGPASTHVALNLVVEGVRQ</sequence>
<dbReference type="InterPro" id="IPR007372">
    <property type="entry name" value="Lipid/polyisoprenoid-bd_YceI"/>
</dbReference>